<dbReference type="InterPro" id="IPR009287">
    <property type="entry name" value="Spt4"/>
</dbReference>
<dbReference type="InterPro" id="IPR038510">
    <property type="entry name" value="Spt4_sf"/>
</dbReference>
<dbReference type="FunFam" id="3.30.40.210:FF:000001">
    <property type="entry name" value="Transcription elongation factor SPT4"/>
    <property type="match status" value="1"/>
</dbReference>
<dbReference type="InterPro" id="IPR022800">
    <property type="entry name" value="Spt4/RpoE2_Znf"/>
</dbReference>
<dbReference type="AlphaFoldDB" id="A0A1Y1Z4U0"/>
<evidence type="ECO:0000256" key="2">
    <source>
        <dbReference type="ARBA" id="ARBA00010464"/>
    </source>
</evidence>
<keyword evidence="9" id="KW-0010">Activator</keyword>
<sequence>MSNIVPTEKRQLRACLLCSLVKNAAQFRQTGCENCEEILRMRGSNDRVMECTSSTFDGCIAMMKPDESWVARWQRIDKFTKGLYAVRVSGRIPEYVEDELDRRGIKYRPRDGSSKD</sequence>
<evidence type="ECO:0000256" key="5">
    <source>
        <dbReference type="ARBA" id="ARBA00022723"/>
    </source>
</evidence>
<dbReference type="GO" id="GO:0140673">
    <property type="term" value="P:transcription elongation-coupled chromatin remodeling"/>
    <property type="evidence" value="ECO:0007669"/>
    <property type="project" value="InterPro"/>
</dbReference>
<keyword evidence="6" id="KW-0863">Zinc-finger</keyword>
<dbReference type="PIRSF" id="PIRSF025023">
    <property type="entry name" value="Spt4"/>
    <property type="match status" value="1"/>
</dbReference>
<evidence type="ECO:0000256" key="9">
    <source>
        <dbReference type="ARBA" id="ARBA00023159"/>
    </source>
</evidence>
<dbReference type="Proteomes" id="UP000193498">
    <property type="component" value="Unassembled WGS sequence"/>
</dbReference>
<proteinExistence type="inferred from homology"/>
<evidence type="ECO:0000256" key="12">
    <source>
        <dbReference type="PIRNR" id="PIRNR025023"/>
    </source>
</evidence>
<dbReference type="InterPro" id="IPR029040">
    <property type="entry name" value="RPABC4/Spt4"/>
</dbReference>
<evidence type="ECO:0000256" key="7">
    <source>
        <dbReference type="ARBA" id="ARBA00022833"/>
    </source>
</evidence>
<evidence type="ECO:0000256" key="10">
    <source>
        <dbReference type="ARBA" id="ARBA00023163"/>
    </source>
</evidence>
<evidence type="ECO:0000259" key="13">
    <source>
        <dbReference type="SMART" id="SM01389"/>
    </source>
</evidence>
<comment type="subcellular location">
    <subcellularLocation>
        <location evidence="1 12">Nucleus</location>
    </subcellularLocation>
</comment>
<evidence type="ECO:0000313" key="15">
    <source>
        <dbReference type="Proteomes" id="UP000193498"/>
    </source>
</evidence>
<dbReference type="InParanoid" id="A0A1Y1Z4U0"/>
<evidence type="ECO:0000256" key="8">
    <source>
        <dbReference type="ARBA" id="ARBA00023015"/>
    </source>
</evidence>
<comment type="function">
    <text evidence="12">The SPT4-SPT5 complex mediates both activation and inhibition of transcription elongation, and plays a role in pre-mRNA processing. This complex seems to be important for the stability of the RNA polymerase II elongation machinery on the chromatin template but not for the inherent ability of this machinery to translocate down the gene.</text>
</comment>
<dbReference type="Gene3D" id="3.30.40.210">
    <property type="match status" value="1"/>
</dbReference>
<reference evidence="14 15" key="1">
    <citation type="submission" date="2016-07" db="EMBL/GenBank/DDBJ databases">
        <title>Pervasive Adenine N6-methylation of Active Genes in Fungi.</title>
        <authorList>
            <consortium name="DOE Joint Genome Institute"/>
            <person name="Mondo S.J."/>
            <person name="Dannebaum R.O."/>
            <person name="Kuo R.C."/>
            <person name="Labutti K."/>
            <person name="Haridas S."/>
            <person name="Kuo A."/>
            <person name="Salamov A."/>
            <person name="Ahrendt S.R."/>
            <person name="Lipzen A."/>
            <person name="Sullivan W."/>
            <person name="Andreopoulos W.B."/>
            <person name="Clum A."/>
            <person name="Lindquist E."/>
            <person name="Daum C."/>
            <person name="Ramamoorthy G.K."/>
            <person name="Gryganskyi A."/>
            <person name="Culley D."/>
            <person name="Magnuson J.K."/>
            <person name="James T.Y."/>
            <person name="O'Malley M.A."/>
            <person name="Stajich J.E."/>
            <person name="Spatafora J.W."/>
            <person name="Visel A."/>
            <person name="Grigoriev I.V."/>
        </authorList>
    </citation>
    <scope>NUCLEOTIDE SEQUENCE [LARGE SCALE GENOMIC DNA]</scope>
    <source>
        <strain evidence="14 15">CBS 931.73</strain>
    </source>
</reference>
<dbReference type="PANTHER" id="PTHR12882">
    <property type="entry name" value="SUPPRESSOR OF TY 4"/>
    <property type="match status" value="1"/>
</dbReference>
<dbReference type="OrthoDB" id="248751at2759"/>
<keyword evidence="8" id="KW-0805">Transcription regulation</keyword>
<keyword evidence="4" id="KW-0678">Repressor</keyword>
<evidence type="ECO:0000313" key="14">
    <source>
        <dbReference type="EMBL" id="ORY05216.1"/>
    </source>
</evidence>
<feature type="domain" description="Spt4/RpoE2 zinc finger" evidence="13">
    <location>
        <begin position="12"/>
        <end position="89"/>
    </location>
</feature>
<dbReference type="PANTHER" id="PTHR12882:SF1">
    <property type="entry name" value="TRANSCRIPTION ELONGATION FACTOR SPT4"/>
    <property type="match status" value="1"/>
</dbReference>
<accession>A0A1Y1Z4U0</accession>
<gene>
    <name evidence="14" type="ORF">K493DRAFT_275205</name>
</gene>
<dbReference type="GO" id="GO:0008270">
    <property type="term" value="F:zinc ion binding"/>
    <property type="evidence" value="ECO:0007669"/>
    <property type="project" value="UniProtKB-KW"/>
</dbReference>
<dbReference type="Pfam" id="PF06093">
    <property type="entry name" value="Spt4"/>
    <property type="match status" value="1"/>
</dbReference>
<dbReference type="EMBL" id="MCFE01000027">
    <property type="protein sequence ID" value="ORY05216.1"/>
    <property type="molecule type" value="Genomic_DNA"/>
</dbReference>
<keyword evidence="11 12" id="KW-0539">Nucleus</keyword>
<dbReference type="GO" id="GO:0000993">
    <property type="term" value="F:RNA polymerase II complex binding"/>
    <property type="evidence" value="ECO:0007669"/>
    <property type="project" value="TreeGrafter"/>
</dbReference>
<name>A0A1Y1Z4U0_9FUNG</name>
<evidence type="ECO:0000256" key="11">
    <source>
        <dbReference type="ARBA" id="ARBA00023242"/>
    </source>
</evidence>
<keyword evidence="7" id="KW-0862">Zinc</keyword>
<comment type="similarity">
    <text evidence="2 12">Belongs to the SPT4 family.</text>
</comment>
<dbReference type="SMART" id="SM01389">
    <property type="entry name" value="Spt4"/>
    <property type="match status" value="1"/>
</dbReference>
<dbReference type="CDD" id="cd07973">
    <property type="entry name" value="Spt4"/>
    <property type="match status" value="1"/>
</dbReference>
<evidence type="ECO:0000256" key="4">
    <source>
        <dbReference type="ARBA" id="ARBA00022491"/>
    </source>
</evidence>
<protein>
    <recommendedName>
        <fullName evidence="3 12">Transcription elongation factor SPT4</fullName>
    </recommendedName>
</protein>
<dbReference type="STRING" id="1314790.A0A1Y1Z4U0"/>
<evidence type="ECO:0000256" key="6">
    <source>
        <dbReference type="ARBA" id="ARBA00022771"/>
    </source>
</evidence>
<dbReference type="GO" id="GO:0032044">
    <property type="term" value="C:DSIF complex"/>
    <property type="evidence" value="ECO:0007669"/>
    <property type="project" value="TreeGrafter"/>
</dbReference>
<keyword evidence="15" id="KW-1185">Reference proteome</keyword>
<dbReference type="SUPFAM" id="SSF63393">
    <property type="entry name" value="RNA polymerase subunits"/>
    <property type="match status" value="1"/>
</dbReference>
<evidence type="ECO:0000256" key="3">
    <source>
        <dbReference type="ARBA" id="ARBA00020182"/>
    </source>
</evidence>
<comment type="caution">
    <text evidence="14">The sequence shown here is derived from an EMBL/GenBank/DDBJ whole genome shotgun (WGS) entry which is preliminary data.</text>
</comment>
<evidence type="ECO:0000256" key="1">
    <source>
        <dbReference type="ARBA" id="ARBA00004123"/>
    </source>
</evidence>
<keyword evidence="10 12" id="KW-0804">Transcription</keyword>
<dbReference type="GO" id="GO:0006355">
    <property type="term" value="P:regulation of DNA-templated transcription"/>
    <property type="evidence" value="ECO:0007669"/>
    <property type="project" value="InterPro"/>
</dbReference>
<organism evidence="14 15">
    <name type="scientific">Basidiobolus meristosporus CBS 931.73</name>
    <dbReference type="NCBI Taxonomy" id="1314790"/>
    <lineage>
        <taxon>Eukaryota</taxon>
        <taxon>Fungi</taxon>
        <taxon>Fungi incertae sedis</taxon>
        <taxon>Zoopagomycota</taxon>
        <taxon>Entomophthoromycotina</taxon>
        <taxon>Basidiobolomycetes</taxon>
        <taxon>Basidiobolales</taxon>
        <taxon>Basidiobolaceae</taxon>
        <taxon>Basidiobolus</taxon>
    </lineage>
</organism>
<keyword evidence="5" id="KW-0479">Metal-binding</keyword>
<dbReference type="FunCoup" id="A0A1Y1Z4U0">
    <property type="interactions" value="392"/>
</dbReference>